<name>A0A9E7MQD7_9CAUD</name>
<evidence type="ECO:0000259" key="1">
    <source>
        <dbReference type="Pfam" id="PF13472"/>
    </source>
</evidence>
<dbReference type="SUPFAM" id="SSF52266">
    <property type="entry name" value="SGNH hydrolase"/>
    <property type="match status" value="1"/>
</dbReference>
<proteinExistence type="predicted"/>
<keyword evidence="3" id="KW-1185">Reference proteome</keyword>
<reference evidence="2" key="1">
    <citation type="submission" date="2022-05" db="EMBL/GenBank/DDBJ databases">
        <authorList>
            <person name="Friedrich I."/>
            <person name="Poehlein A."/>
            <person name="Schneider D."/>
            <person name="Hertel R."/>
            <person name="Daniel R."/>
        </authorList>
    </citation>
    <scope>NUCLEOTIDE SEQUENCE</scope>
</reference>
<evidence type="ECO:0000313" key="3">
    <source>
        <dbReference type="Proteomes" id="UP001057102"/>
    </source>
</evidence>
<dbReference type="Pfam" id="PF13472">
    <property type="entry name" value="Lipase_GDSL_2"/>
    <property type="match status" value="1"/>
</dbReference>
<dbReference type="Gene3D" id="3.40.50.1110">
    <property type="entry name" value="SGNH hydrolase"/>
    <property type="match status" value="1"/>
</dbReference>
<dbReference type="Proteomes" id="UP001057102">
    <property type="component" value="Segment"/>
</dbReference>
<dbReference type="CDD" id="cd00229">
    <property type="entry name" value="SGNH_hydrolase"/>
    <property type="match status" value="1"/>
</dbReference>
<evidence type="ECO:0000313" key="2">
    <source>
        <dbReference type="EMBL" id="USN14413.1"/>
    </source>
</evidence>
<dbReference type="InterPro" id="IPR036514">
    <property type="entry name" value="SGNH_hydro_sf"/>
</dbReference>
<organism evidence="2 3">
    <name type="scientific">Janthinobacterium phage vB_JliS-Donnerlittchen</name>
    <dbReference type="NCBI Taxonomy" id="2948610"/>
    <lineage>
        <taxon>Viruses</taxon>
        <taxon>Duplodnaviria</taxon>
        <taxon>Heunggongvirae</taxon>
        <taxon>Uroviricota</taxon>
        <taxon>Caudoviricetes</taxon>
        <taxon>Mesyanzhinovviridae</taxon>
        <taxon>Bradleyvirinae</taxon>
        <taxon>Donnerlittchenvirus</taxon>
        <taxon>Donnerlittchenvirus donnerlittchenvirus</taxon>
    </lineage>
</organism>
<protein>
    <submittedName>
        <fullName evidence="2">GDSL-like lipase/acylhydrolase family protein</fullName>
    </submittedName>
</protein>
<accession>A0A9E7MQD7</accession>
<sequence>MVLPLNDSLDRFKQNEERVQKFVNDPDGYVATTGEPVESIPAFLARVETEIEETTGTVEENLVASVAAKNAAEAARDASALNGRVYGTTAAGLAATTSGQYFSVPSADNDEYLVLYLNSSGAAVAVKTYPSSALVQQVLDYFLSTAGLNAFEFRDRNGVYSVAISKLGALLARAAMVDSLEVSELVVRAETGGLYLIEIVDGDGNAVLRLRKDGVITMKALDDLATADANLQGQIDALSGGTSTDVGMLTRAAWAALAFATEVSGSVNVIGDSISVGVGSSNYTTKSWFGLLKLAILGADGENLGGSTSVPHLTFYNNAVSGVTSQYFNNTGRLATITAQGGRGLYILAVGTNNIYNSGAHTTAAVYESDLNAIVDYLLAANAGNRVMLVVPPVAVESTWPPYYDHSLYAAAARRVARAKGCTLCDDRGIDLVGGAFYGDGVHPNDAGHYALFLNRLKAITQL</sequence>
<feature type="domain" description="SGNH hydrolase-type esterase" evidence="1">
    <location>
        <begin position="269"/>
        <end position="449"/>
    </location>
</feature>
<gene>
    <name evidence="2" type="ORF">DONNERLITTCHEN_00120</name>
</gene>
<dbReference type="InterPro" id="IPR013830">
    <property type="entry name" value="SGNH_hydro"/>
</dbReference>
<dbReference type="EMBL" id="ON529854">
    <property type="protein sequence ID" value="USN14413.1"/>
    <property type="molecule type" value="Genomic_DNA"/>
</dbReference>